<accession>A0A934X0P0</accession>
<dbReference type="SUPFAM" id="SSF109854">
    <property type="entry name" value="DinB/YfiT-like putative metalloenzymes"/>
    <property type="match status" value="1"/>
</dbReference>
<name>A0A934X0P0_9BACT</name>
<dbReference type="AlphaFoldDB" id="A0A934X0P0"/>
<keyword evidence="3" id="KW-1185">Reference proteome</keyword>
<dbReference type="Proteomes" id="UP000611723">
    <property type="component" value="Unassembled WGS sequence"/>
</dbReference>
<organism evidence="2 3">
    <name type="scientific">Marivirga aurantiaca</name>
    <dbReference type="NCBI Taxonomy" id="2802615"/>
    <lineage>
        <taxon>Bacteria</taxon>
        <taxon>Pseudomonadati</taxon>
        <taxon>Bacteroidota</taxon>
        <taxon>Cytophagia</taxon>
        <taxon>Cytophagales</taxon>
        <taxon>Marivirgaceae</taxon>
        <taxon>Marivirga</taxon>
    </lineage>
</organism>
<proteinExistence type="predicted"/>
<feature type="domain" description="DinB-like" evidence="1">
    <location>
        <begin position="10"/>
        <end position="159"/>
    </location>
</feature>
<gene>
    <name evidence="2" type="ORF">JKA74_14285</name>
</gene>
<evidence type="ECO:0000313" key="2">
    <source>
        <dbReference type="EMBL" id="MBK6266210.1"/>
    </source>
</evidence>
<dbReference type="EMBL" id="JAEQBW010000006">
    <property type="protein sequence ID" value="MBK6266210.1"/>
    <property type="molecule type" value="Genomic_DNA"/>
</dbReference>
<dbReference type="InterPro" id="IPR034660">
    <property type="entry name" value="DinB/YfiT-like"/>
</dbReference>
<dbReference type="RefSeq" id="WP_201431887.1">
    <property type="nucleotide sequence ID" value="NZ_JAEQBW010000006.1"/>
</dbReference>
<reference evidence="2" key="1">
    <citation type="submission" date="2021-01" db="EMBL/GenBank/DDBJ databases">
        <title>Marivirga aurantiaca sp. nov., isolated from intertidal surface sediments.</title>
        <authorList>
            <person name="Zhang M."/>
        </authorList>
    </citation>
    <scope>NUCLEOTIDE SEQUENCE</scope>
    <source>
        <strain evidence="2">S37H4</strain>
    </source>
</reference>
<dbReference type="Pfam" id="PF12867">
    <property type="entry name" value="DinB_2"/>
    <property type="match status" value="1"/>
</dbReference>
<dbReference type="InterPro" id="IPR024775">
    <property type="entry name" value="DinB-like"/>
</dbReference>
<sequence length="168" mass="19634">MENKEILKKFDSVTSELIRLLSSLSESELNEAPKLGKWSLAQIGEHLYKSYEISAVLNGHVKNIDRAPDEKLDEVEKLFLNFNIKMDSPKEIIPEETPIEKEDLITKLKERINEQKEVIKHQDLTMLCLDFEIPEYGPFTRLEWVGFNAVHTERHLQQMKEILKSKNN</sequence>
<evidence type="ECO:0000259" key="1">
    <source>
        <dbReference type="Pfam" id="PF12867"/>
    </source>
</evidence>
<evidence type="ECO:0000313" key="3">
    <source>
        <dbReference type="Proteomes" id="UP000611723"/>
    </source>
</evidence>
<comment type="caution">
    <text evidence="2">The sequence shown here is derived from an EMBL/GenBank/DDBJ whole genome shotgun (WGS) entry which is preliminary data.</text>
</comment>
<protein>
    <submittedName>
        <fullName evidence="2">DinB family protein</fullName>
    </submittedName>
</protein>
<dbReference type="Gene3D" id="1.20.120.450">
    <property type="entry name" value="dinb family like domain"/>
    <property type="match status" value="1"/>
</dbReference>